<dbReference type="GO" id="GO:0006310">
    <property type="term" value="P:DNA recombination"/>
    <property type="evidence" value="ECO:0007669"/>
    <property type="project" value="UniProtKB-KW"/>
</dbReference>
<evidence type="ECO:0000259" key="5">
    <source>
        <dbReference type="PROSITE" id="PS51898"/>
    </source>
</evidence>
<reference evidence="6 7" key="1">
    <citation type="submission" date="2017-04" db="EMBL/GenBank/DDBJ databases">
        <title>Presence of VIM-2 positive Pseudomonas species in chickens and their surrounding environment.</title>
        <authorList>
            <person name="Zhang R."/>
        </authorList>
    </citation>
    <scope>NUCLEOTIDE SEQUENCE [LARGE SCALE GENOMIC DNA]</scope>
    <source>
        <strain evidence="6 7">DZ-C18</strain>
    </source>
</reference>
<dbReference type="SUPFAM" id="SSF56349">
    <property type="entry name" value="DNA breaking-rejoining enzymes"/>
    <property type="match status" value="1"/>
</dbReference>
<dbReference type="InterPro" id="IPR011010">
    <property type="entry name" value="DNA_brk_join_enz"/>
</dbReference>
<dbReference type="Gene3D" id="1.10.150.130">
    <property type="match status" value="1"/>
</dbReference>
<comment type="caution">
    <text evidence="6">The sequence shown here is derived from an EMBL/GenBank/DDBJ whole genome shotgun (WGS) entry which is preliminary data.</text>
</comment>
<dbReference type="GO" id="GO:0003677">
    <property type="term" value="F:DNA binding"/>
    <property type="evidence" value="ECO:0007669"/>
    <property type="project" value="UniProtKB-KW"/>
</dbReference>
<dbReference type="PANTHER" id="PTHR30629:SF2">
    <property type="entry name" value="PROPHAGE INTEGRASE INTS-RELATED"/>
    <property type="match status" value="1"/>
</dbReference>
<dbReference type="InterPro" id="IPR022000">
    <property type="entry name" value="Min27-like_integrase_DNA_bind"/>
</dbReference>
<dbReference type="InterPro" id="IPR053876">
    <property type="entry name" value="Phage_int_M"/>
</dbReference>
<sequence>MARKPVGLPPGVEIRGDSLRIRFTWNGERRGETLAHPPTAQGIKAASRVRDQVVSLIRHGLLDDEKYAELFPGSDLARQAADAIPSLGAYTQMWLDSRHIVEGTRQNYKSTFNLYWMPYLGLRRIDMITPTMLRSVISQIQWTSVGVKRNAIIKLSSVFKTAVLDGLIAKNPTASLDKPKAVKKVVDPYTRAEAEAIIAHLYGSLRKYSQIYAAFFEFCFFTGVRPGEAMGLQWNDVDLEERTAVIRRIIINRAPQERTKTKNHRTILLNERAINAVSQARRVANLKRMASKSANPVSPFVFQPSKGGLWINEPSVTIRHFKAALKALNIRERRQYDTRHTYATMCLMAGMNPAFIANQLGHSVEMLLSTYAKWISSSSDWRELEKLPPRVELAQNWPKTDERA</sequence>
<dbReference type="Gene3D" id="1.10.443.10">
    <property type="entry name" value="Intergrase catalytic core"/>
    <property type="match status" value="1"/>
</dbReference>
<organism evidence="6 7">
    <name type="scientific">Pseudomonas putida</name>
    <name type="common">Arthrobacter siderocapsulatus</name>
    <dbReference type="NCBI Taxonomy" id="303"/>
    <lineage>
        <taxon>Bacteria</taxon>
        <taxon>Pseudomonadati</taxon>
        <taxon>Pseudomonadota</taxon>
        <taxon>Gammaproteobacteria</taxon>
        <taxon>Pseudomonadales</taxon>
        <taxon>Pseudomonadaceae</taxon>
        <taxon>Pseudomonas</taxon>
    </lineage>
</organism>
<evidence type="ECO:0000256" key="4">
    <source>
        <dbReference type="ARBA" id="ARBA00023172"/>
    </source>
</evidence>
<dbReference type="Pfam" id="PF00589">
    <property type="entry name" value="Phage_integrase"/>
    <property type="match status" value="1"/>
</dbReference>
<dbReference type="Pfam" id="PF12167">
    <property type="entry name" value="Arm-DNA-bind_2"/>
    <property type="match status" value="1"/>
</dbReference>
<evidence type="ECO:0000313" key="7">
    <source>
        <dbReference type="Proteomes" id="UP000193675"/>
    </source>
</evidence>
<dbReference type="EMBL" id="NBWC01000028">
    <property type="protein sequence ID" value="ORL62578.1"/>
    <property type="molecule type" value="Genomic_DNA"/>
</dbReference>
<dbReference type="PROSITE" id="PS51898">
    <property type="entry name" value="TYR_RECOMBINASE"/>
    <property type="match status" value="1"/>
</dbReference>
<evidence type="ECO:0000256" key="1">
    <source>
        <dbReference type="ARBA" id="ARBA00008857"/>
    </source>
</evidence>
<dbReference type="InterPro" id="IPR050808">
    <property type="entry name" value="Phage_Integrase"/>
</dbReference>
<comment type="similarity">
    <text evidence="1">Belongs to the 'phage' integrase family.</text>
</comment>
<dbReference type="AlphaFoldDB" id="A0A1X0ZSB9"/>
<dbReference type="PANTHER" id="PTHR30629">
    <property type="entry name" value="PROPHAGE INTEGRASE"/>
    <property type="match status" value="1"/>
</dbReference>
<dbReference type="Pfam" id="PF22022">
    <property type="entry name" value="Phage_int_M"/>
    <property type="match status" value="1"/>
</dbReference>
<dbReference type="Proteomes" id="UP000193675">
    <property type="component" value="Unassembled WGS sequence"/>
</dbReference>
<evidence type="ECO:0000256" key="3">
    <source>
        <dbReference type="ARBA" id="ARBA00023125"/>
    </source>
</evidence>
<evidence type="ECO:0000256" key="2">
    <source>
        <dbReference type="ARBA" id="ARBA00022908"/>
    </source>
</evidence>
<gene>
    <name evidence="6" type="ORF">B7H17_17725</name>
</gene>
<evidence type="ECO:0000313" key="6">
    <source>
        <dbReference type="EMBL" id="ORL62578.1"/>
    </source>
</evidence>
<feature type="domain" description="Tyr recombinase" evidence="5">
    <location>
        <begin position="184"/>
        <end position="386"/>
    </location>
</feature>
<keyword evidence="3" id="KW-0238">DNA-binding</keyword>
<accession>A0A1X0ZSB9</accession>
<dbReference type="InterPro" id="IPR013762">
    <property type="entry name" value="Integrase-like_cat_sf"/>
</dbReference>
<name>A0A1X0ZSB9_PSEPU</name>
<dbReference type="OrthoDB" id="5391994at2"/>
<keyword evidence="2" id="KW-0229">DNA integration</keyword>
<proteinExistence type="inferred from homology"/>
<dbReference type="RefSeq" id="WP_084858015.1">
    <property type="nucleotide sequence ID" value="NZ_NBWC01000028.1"/>
</dbReference>
<dbReference type="InterPro" id="IPR002104">
    <property type="entry name" value="Integrase_catalytic"/>
</dbReference>
<dbReference type="InterPro" id="IPR010998">
    <property type="entry name" value="Integrase_recombinase_N"/>
</dbReference>
<protein>
    <submittedName>
        <fullName evidence="6">Site-specific integrase</fullName>
    </submittedName>
</protein>
<dbReference type="CDD" id="cd01189">
    <property type="entry name" value="INT_ICEBs1_C_like"/>
    <property type="match status" value="1"/>
</dbReference>
<dbReference type="GO" id="GO:0015074">
    <property type="term" value="P:DNA integration"/>
    <property type="evidence" value="ECO:0007669"/>
    <property type="project" value="UniProtKB-KW"/>
</dbReference>
<keyword evidence="4" id="KW-0233">DNA recombination</keyword>